<feature type="domain" description="Dynamin stalk" evidence="1">
    <location>
        <begin position="1"/>
        <end position="44"/>
    </location>
</feature>
<proteinExistence type="predicted"/>
<organism evidence="2 3">
    <name type="scientific">Dibothriocephalus latus</name>
    <name type="common">Fish tapeworm</name>
    <name type="synonym">Diphyllobothrium latum</name>
    <dbReference type="NCBI Taxonomy" id="60516"/>
    <lineage>
        <taxon>Eukaryota</taxon>
        <taxon>Metazoa</taxon>
        <taxon>Spiralia</taxon>
        <taxon>Lophotrochozoa</taxon>
        <taxon>Platyhelminthes</taxon>
        <taxon>Cestoda</taxon>
        <taxon>Eucestoda</taxon>
        <taxon>Diphyllobothriidea</taxon>
        <taxon>Diphyllobothriidae</taxon>
        <taxon>Dibothriocephalus</taxon>
    </lineage>
</organism>
<name>A0A3P7LN37_DIBLA</name>
<reference evidence="2 3" key="1">
    <citation type="submission" date="2018-11" db="EMBL/GenBank/DDBJ databases">
        <authorList>
            <consortium name="Pathogen Informatics"/>
        </authorList>
    </citation>
    <scope>NUCLEOTIDE SEQUENCE [LARGE SCALE GENOMIC DNA]</scope>
</reference>
<dbReference type="Proteomes" id="UP000281553">
    <property type="component" value="Unassembled WGS sequence"/>
</dbReference>
<dbReference type="AlphaFoldDB" id="A0A3P7LN37"/>
<dbReference type="InterPro" id="IPR000375">
    <property type="entry name" value="Dynamin_stalk"/>
</dbReference>
<dbReference type="Gene3D" id="1.20.120.1240">
    <property type="entry name" value="Dynamin, middle domain"/>
    <property type="match status" value="1"/>
</dbReference>
<gene>
    <name evidence="2" type="ORF">DILT_LOCUS13112</name>
</gene>
<evidence type="ECO:0000313" key="3">
    <source>
        <dbReference type="Proteomes" id="UP000281553"/>
    </source>
</evidence>
<accession>A0A3P7LN37</accession>
<evidence type="ECO:0000313" key="2">
    <source>
        <dbReference type="EMBL" id="VDN18184.1"/>
    </source>
</evidence>
<evidence type="ECO:0000259" key="1">
    <source>
        <dbReference type="Pfam" id="PF01031"/>
    </source>
</evidence>
<keyword evidence="3" id="KW-1185">Reference proteome</keyword>
<dbReference type="OrthoDB" id="5061070at2759"/>
<sequence length="48" mass="5517">MFTPDLAFETIVRKQIERMKIPSLKCVDLVVAQLTEVVHECTAKVTRK</sequence>
<dbReference type="EMBL" id="UYRU01068940">
    <property type="protein sequence ID" value="VDN18184.1"/>
    <property type="molecule type" value="Genomic_DNA"/>
</dbReference>
<dbReference type="Pfam" id="PF01031">
    <property type="entry name" value="Dynamin_M"/>
    <property type="match status" value="1"/>
</dbReference>
<protein>
    <recommendedName>
        <fullName evidence="1">Dynamin stalk domain-containing protein</fullName>
    </recommendedName>
</protein>